<evidence type="ECO:0000259" key="1">
    <source>
        <dbReference type="Pfam" id="PF08808"/>
    </source>
</evidence>
<gene>
    <name evidence="2" type="ORF">IPL58_07725</name>
</gene>
<proteinExistence type="predicted"/>
<dbReference type="Proteomes" id="UP000886689">
    <property type="component" value="Unassembled WGS sequence"/>
</dbReference>
<evidence type="ECO:0000313" key="2">
    <source>
        <dbReference type="EMBL" id="MBK8524012.1"/>
    </source>
</evidence>
<dbReference type="Pfam" id="PF08808">
    <property type="entry name" value="RES"/>
    <property type="match status" value="1"/>
</dbReference>
<dbReference type="AlphaFoldDB" id="A0A9D7K3L8"/>
<evidence type="ECO:0000313" key="3">
    <source>
        <dbReference type="Proteomes" id="UP000886689"/>
    </source>
</evidence>
<comment type="caution">
    <text evidence="2">The sequence shown here is derived from an EMBL/GenBank/DDBJ whole genome shotgun (WGS) entry which is preliminary data.</text>
</comment>
<protein>
    <submittedName>
        <fullName evidence="2">RES domain-containing protein</fullName>
    </submittedName>
</protein>
<reference evidence="2" key="1">
    <citation type="submission" date="2020-10" db="EMBL/GenBank/DDBJ databases">
        <title>Connecting structure to function with the recovery of over 1000 high-quality activated sludge metagenome-assembled genomes encoding full-length rRNA genes using long-read sequencing.</title>
        <authorList>
            <person name="Singleton C.M."/>
            <person name="Petriglieri F."/>
            <person name="Kristensen J.M."/>
            <person name="Kirkegaard R.H."/>
            <person name="Michaelsen T.Y."/>
            <person name="Andersen M.H."/>
            <person name="Karst S.M."/>
            <person name="Dueholm M.S."/>
            <person name="Nielsen P.H."/>
            <person name="Albertsen M."/>
        </authorList>
    </citation>
    <scope>NUCLEOTIDE SEQUENCE</scope>
    <source>
        <strain evidence="2">Hirt_18-Q3-R61-65_BATAC.395</strain>
    </source>
</reference>
<name>A0A9D7K3L8_9PROT</name>
<accession>A0A9D7K3L8</accession>
<dbReference type="InterPro" id="IPR014914">
    <property type="entry name" value="RES_dom"/>
</dbReference>
<organism evidence="2 3">
    <name type="scientific">Candidatus Proximibacter danicus</name>
    <dbReference type="NCBI Taxonomy" id="2954365"/>
    <lineage>
        <taxon>Bacteria</taxon>
        <taxon>Pseudomonadati</taxon>
        <taxon>Pseudomonadota</taxon>
        <taxon>Betaproteobacteria</taxon>
        <taxon>Candidatus Proximibacter</taxon>
    </lineage>
</organism>
<feature type="domain" description="RES" evidence="1">
    <location>
        <begin position="82"/>
        <end position="224"/>
    </location>
</feature>
<dbReference type="EMBL" id="JADJUC010000006">
    <property type="protein sequence ID" value="MBK8524012.1"/>
    <property type="molecule type" value="Genomic_DNA"/>
</dbReference>
<sequence length="291" mass="31997">MKTTLTEVCPPLPLDELLAEIANFPSCSMTEKLHLVNRLVNLHPIVNFEWGPDGGFRRARLLGANEDLPSNVDGLIWRKNSPAALGRANPEGVHVFYLADRVETALSEVRACSDIAVLSEFEILPATSVRLAPIGEFTKLQRTGYGFLSGRISTALSSILNRCEPDAAKALLITDAFLLDCLSGPEDAYNVSSSVAMSIFDKLPAISAIVYPSYRQRDALCLAVRVSDFWSKWGISTVRCAHASHLSHGYYKLSETRRVTGITVRGMLQWDDRTSVEGSSILLRRRCTPGS</sequence>